<dbReference type="OrthoDB" id="448954at2759"/>
<comment type="similarity">
    <text evidence="1">Belongs to the HscB family.</text>
</comment>
<dbReference type="SMART" id="SM00271">
    <property type="entry name" value="DnaJ"/>
    <property type="match status" value="1"/>
</dbReference>
<dbReference type="GO" id="GO:0051087">
    <property type="term" value="F:protein-folding chaperone binding"/>
    <property type="evidence" value="ECO:0007669"/>
    <property type="project" value="InterPro"/>
</dbReference>
<dbReference type="AlphaFoldDB" id="A0A6J2UBD5"/>
<dbReference type="SUPFAM" id="SSF46565">
    <property type="entry name" value="Chaperone J-domain"/>
    <property type="match status" value="1"/>
</dbReference>
<dbReference type="InterPro" id="IPR036386">
    <property type="entry name" value="HscB_C_sf"/>
</dbReference>
<dbReference type="CDD" id="cd06257">
    <property type="entry name" value="DnaJ"/>
    <property type="match status" value="1"/>
</dbReference>
<dbReference type="GO" id="GO:0044571">
    <property type="term" value="P:[2Fe-2S] cluster assembly"/>
    <property type="evidence" value="ECO:0007669"/>
    <property type="project" value="InterPro"/>
</dbReference>
<dbReference type="GO" id="GO:0001671">
    <property type="term" value="F:ATPase activator activity"/>
    <property type="evidence" value="ECO:0007669"/>
    <property type="project" value="InterPro"/>
</dbReference>
<organism evidence="4 5">
    <name type="scientific">Drosophila lebanonensis</name>
    <name type="common">Fruit fly</name>
    <name type="synonym">Scaptodrosophila lebanonensis</name>
    <dbReference type="NCBI Taxonomy" id="7225"/>
    <lineage>
        <taxon>Eukaryota</taxon>
        <taxon>Metazoa</taxon>
        <taxon>Ecdysozoa</taxon>
        <taxon>Arthropoda</taxon>
        <taxon>Hexapoda</taxon>
        <taxon>Insecta</taxon>
        <taxon>Pterygota</taxon>
        <taxon>Neoptera</taxon>
        <taxon>Endopterygota</taxon>
        <taxon>Diptera</taxon>
        <taxon>Brachycera</taxon>
        <taxon>Muscomorpha</taxon>
        <taxon>Ephydroidea</taxon>
        <taxon>Drosophilidae</taxon>
        <taxon>Scaptodrosophila</taxon>
    </lineage>
</organism>
<evidence type="ECO:0000256" key="1">
    <source>
        <dbReference type="ARBA" id="ARBA00010476"/>
    </source>
</evidence>
<sequence length="226" mass="25759">MRRVPSALRSFFSTAGYFQKGRFYGTSTPACWNCKKQSLCKQNMICANCRRLQDVNSGINYFELLDFPTSFAVEGQKLTQRFRQLQGLVHPDKYSNTSTREQNNSADWSSLINKAYKTLSKPLERGQYMLELQGEQMPQDNTALNKAFLMDMMERNEEVEDAADSGTLEQLNAQIIKELDTMAQTLSACFEVNDLAAVKATLVEMKYLLSIQSTIKKKLQRLMGNN</sequence>
<dbReference type="Gene3D" id="1.20.1280.20">
    <property type="entry name" value="HscB, C-terminal domain"/>
    <property type="match status" value="1"/>
</dbReference>
<dbReference type="PANTHER" id="PTHR14021">
    <property type="entry name" value="IRON-SULFUR CLUSTER CO-CHAPERONE PROTEIN HSCB"/>
    <property type="match status" value="1"/>
</dbReference>
<evidence type="ECO:0000313" key="5">
    <source>
        <dbReference type="RefSeq" id="XP_030385345.1"/>
    </source>
</evidence>
<evidence type="ECO:0000256" key="2">
    <source>
        <dbReference type="ARBA" id="ARBA00023186"/>
    </source>
</evidence>
<dbReference type="InterPro" id="IPR009073">
    <property type="entry name" value="HscB_oligo_C"/>
</dbReference>
<proteinExistence type="inferred from homology"/>
<reference evidence="5" key="1">
    <citation type="submission" date="2025-08" db="UniProtKB">
        <authorList>
            <consortium name="RefSeq"/>
        </authorList>
    </citation>
    <scope>IDENTIFICATION</scope>
    <source>
        <strain evidence="5">11010-0011.00</strain>
        <tissue evidence="5">Whole body</tissue>
    </source>
</reference>
<dbReference type="GO" id="GO:0051259">
    <property type="term" value="P:protein complex oligomerization"/>
    <property type="evidence" value="ECO:0007669"/>
    <property type="project" value="InterPro"/>
</dbReference>
<dbReference type="NCBIfam" id="TIGR00714">
    <property type="entry name" value="hscB"/>
    <property type="match status" value="1"/>
</dbReference>
<dbReference type="CTD" id="5740624"/>
<dbReference type="Pfam" id="PF07743">
    <property type="entry name" value="HSCB_C"/>
    <property type="match status" value="1"/>
</dbReference>
<dbReference type="InterPro" id="IPR001623">
    <property type="entry name" value="DnaJ_domain"/>
</dbReference>
<dbReference type="InterPro" id="IPR036869">
    <property type="entry name" value="J_dom_sf"/>
</dbReference>
<dbReference type="GO" id="GO:0005739">
    <property type="term" value="C:mitochondrion"/>
    <property type="evidence" value="ECO:0007669"/>
    <property type="project" value="TreeGrafter"/>
</dbReference>
<accession>A0A6J2UBD5</accession>
<feature type="domain" description="J" evidence="3">
    <location>
        <begin position="60"/>
        <end position="132"/>
    </location>
</feature>
<dbReference type="HAMAP" id="MF_00682">
    <property type="entry name" value="HscB"/>
    <property type="match status" value="1"/>
</dbReference>
<dbReference type="RefSeq" id="XP_030385345.1">
    <property type="nucleotide sequence ID" value="XM_030529485.1"/>
</dbReference>
<dbReference type="InterPro" id="IPR004640">
    <property type="entry name" value="HscB"/>
</dbReference>
<keyword evidence="4" id="KW-1185">Reference proteome</keyword>
<dbReference type="PANTHER" id="PTHR14021:SF15">
    <property type="entry name" value="IRON-SULFUR CLUSTER CO-CHAPERONE PROTEIN HSCB"/>
    <property type="match status" value="1"/>
</dbReference>
<dbReference type="Gene3D" id="1.10.287.110">
    <property type="entry name" value="DnaJ domain"/>
    <property type="match status" value="1"/>
</dbReference>
<evidence type="ECO:0000313" key="4">
    <source>
        <dbReference type="Proteomes" id="UP000504634"/>
    </source>
</evidence>
<name>A0A6J2UBD5_DROLE</name>
<dbReference type="GeneID" id="115632368"/>
<dbReference type="SUPFAM" id="SSF47144">
    <property type="entry name" value="HSC20 (HSCB), C-terminal oligomerisation domain"/>
    <property type="match status" value="1"/>
</dbReference>
<keyword evidence="2" id="KW-0143">Chaperone</keyword>
<gene>
    <name evidence="5" type="primary">LOC115632368</name>
</gene>
<protein>
    <submittedName>
        <fullName evidence="5">Iron-sulfur cluster co-chaperone protein HscB isoform X1</fullName>
    </submittedName>
</protein>
<evidence type="ECO:0000259" key="3">
    <source>
        <dbReference type="PROSITE" id="PS50076"/>
    </source>
</evidence>
<dbReference type="PROSITE" id="PS50076">
    <property type="entry name" value="DNAJ_2"/>
    <property type="match status" value="1"/>
</dbReference>
<dbReference type="Proteomes" id="UP000504634">
    <property type="component" value="Unplaced"/>
</dbReference>